<feature type="transmembrane region" description="Helical" evidence="1">
    <location>
        <begin position="12"/>
        <end position="30"/>
    </location>
</feature>
<dbReference type="EMBL" id="FSRU01000001">
    <property type="protein sequence ID" value="SIO34902.1"/>
    <property type="molecule type" value="Genomic_DNA"/>
</dbReference>
<reference evidence="3 4" key="1">
    <citation type="submission" date="2016-11" db="EMBL/GenBank/DDBJ databases">
        <authorList>
            <person name="Jaros S."/>
            <person name="Januszkiewicz K."/>
            <person name="Wedrychowicz H."/>
        </authorList>
    </citation>
    <scope>NUCLEOTIDE SEQUENCE [LARGE SCALE GENOMIC DNA]</scope>
    <source>
        <strain evidence="3 4">GAS95</strain>
    </source>
</reference>
<feature type="transmembrane region" description="Helical" evidence="1">
    <location>
        <begin position="207"/>
        <end position="231"/>
    </location>
</feature>
<name>A0A1N6ISA1_9BURK</name>
<accession>A0A1N6ISA1</accession>
<feature type="domain" description="CAAX prenyl protease 2/Lysostaphin resistance protein A-like" evidence="2">
    <location>
        <begin position="141"/>
        <end position="233"/>
    </location>
</feature>
<dbReference type="GO" id="GO:0080120">
    <property type="term" value="P:CAAX-box protein maturation"/>
    <property type="evidence" value="ECO:0007669"/>
    <property type="project" value="UniProtKB-ARBA"/>
</dbReference>
<feature type="transmembrane region" description="Helical" evidence="1">
    <location>
        <begin position="51"/>
        <end position="72"/>
    </location>
</feature>
<keyword evidence="1" id="KW-0812">Transmembrane</keyword>
<feature type="transmembrane region" description="Helical" evidence="1">
    <location>
        <begin position="173"/>
        <end position="195"/>
    </location>
</feature>
<evidence type="ECO:0000313" key="4">
    <source>
        <dbReference type="Proteomes" id="UP000185151"/>
    </source>
</evidence>
<protein>
    <submittedName>
        <fullName evidence="3">CAAX protease self-immunity</fullName>
    </submittedName>
</protein>
<dbReference type="RefSeq" id="WP_074295886.1">
    <property type="nucleotide sequence ID" value="NZ_FSRU01000001.1"/>
</dbReference>
<feature type="transmembrane region" description="Helical" evidence="1">
    <location>
        <begin position="92"/>
        <end position="112"/>
    </location>
</feature>
<proteinExistence type="predicted"/>
<dbReference type="GO" id="GO:0006508">
    <property type="term" value="P:proteolysis"/>
    <property type="evidence" value="ECO:0007669"/>
    <property type="project" value="UniProtKB-KW"/>
</dbReference>
<dbReference type="InterPro" id="IPR003675">
    <property type="entry name" value="Rce1/LyrA-like_dom"/>
</dbReference>
<dbReference type="AlphaFoldDB" id="A0A1N6ISA1"/>
<dbReference type="GO" id="GO:0004175">
    <property type="term" value="F:endopeptidase activity"/>
    <property type="evidence" value="ECO:0007669"/>
    <property type="project" value="UniProtKB-ARBA"/>
</dbReference>
<keyword evidence="3" id="KW-0378">Hydrolase</keyword>
<evidence type="ECO:0000313" key="3">
    <source>
        <dbReference type="EMBL" id="SIO34902.1"/>
    </source>
</evidence>
<keyword evidence="3" id="KW-0645">Protease</keyword>
<keyword evidence="1" id="KW-1133">Transmembrane helix</keyword>
<dbReference type="PANTHER" id="PTHR43592:SF15">
    <property type="entry name" value="CAAX AMINO TERMINAL PROTEASE FAMILY PROTEIN"/>
    <property type="match status" value="1"/>
</dbReference>
<dbReference type="Proteomes" id="UP000185151">
    <property type="component" value="Unassembled WGS sequence"/>
</dbReference>
<keyword evidence="1" id="KW-0472">Membrane</keyword>
<evidence type="ECO:0000256" key="1">
    <source>
        <dbReference type="SAM" id="Phobius"/>
    </source>
</evidence>
<sequence>MSISIVDVVPHLRQIFAVALVALQPFHGLRRTRSLQRFTSTAGRLSAYRSIVLWTWTTSAVAVVLILPGNILLTERRVDDMFWLLGVTPVRLGLSILIGILIFAFFVQMVFLGSTTDRRAQYAKVAGSFRFFLPVTTEERCWWLAVSLTAGICEEVLYRGYLLQFFSGKFEGSLSLGLTAAWLLSSVAFGLAHFYQGVRAIAKTAVVGALLGILAILTGNLILPILVHALMDAGHLWTYRPQQDDPNKADRLIRGYDLTS</sequence>
<feature type="transmembrane region" description="Helical" evidence="1">
    <location>
        <begin position="141"/>
        <end position="161"/>
    </location>
</feature>
<keyword evidence="4" id="KW-1185">Reference proteome</keyword>
<gene>
    <name evidence="3" type="ORF">SAMN05444165_2436</name>
</gene>
<dbReference type="PANTHER" id="PTHR43592">
    <property type="entry name" value="CAAX AMINO TERMINAL PROTEASE"/>
    <property type="match status" value="1"/>
</dbReference>
<dbReference type="Pfam" id="PF02517">
    <property type="entry name" value="Rce1-like"/>
    <property type="match status" value="1"/>
</dbReference>
<evidence type="ECO:0000259" key="2">
    <source>
        <dbReference type="Pfam" id="PF02517"/>
    </source>
</evidence>
<organism evidence="3 4">
    <name type="scientific">Paraburkholderia phenazinium</name>
    <dbReference type="NCBI Taxonomy" id="60549"/>
    <lineage>
        <taxon>Bacteria</taxon>
        <taxon>Pseudomonadati</taxon>
        <taxon>Pseudomonadota</taxon>
        <taxon>Betaproteobacteria</taxon>
        <taxon>Burkholderiales</taxon>
        <taxon>Burkholderiaceae</taxon>
        <taxon>Paraburkholderia</taxon>
    </lineage>
</organism>